<evidence type="ECO:0000313" key="1">
    <source>
        <dbReference type="EMBL" id="MBB4018399.1"/>
    </source>
</evidence>
<keyword evidence="2" id="KW-1185">Reference proteome</keyword>
<dbReference type="Proteomes" id="UP000577362">
    <property type="component" value="Unassembled WGS sequence"/>
</dbReference>
<organism evidence="1 2">
    <name type="scientific">Chelatococcus caeni</name>
    <dbReference type="NCBI Taxonomy" id="1348468"/>
    <lineage>
        <taxon>Bacteria</taxon>
        <taxon>Pseudomonadati</taxon>
        <taxon>Pseudomonadota</taxon>
        <taxon>Alphaproteobacteria</taxon>
        <taxon>Hyphomicrobiales</taxon>
        <taxon>Chelatococcaceae</taxon>
        <taxon>Chelatococcus</taxon>
    </lineage>
</organism>
<gene>
    <name evidence="1" type="ORF">GGR16_003446</name>
</gene>
<reference evidence="1 2" key="1">
    <citation type="submission" date="2020-08" db="EMBL/GenBank/DDBJ databases">
        <title>Genomic Encyclopedia of Type Strains, Phase IV (KMG-IV): sequencing the most valuable type-strain genomes for metagenomic binning, comparative biology and taxonomic classification.</title>
        <authorList>
            <person name="Goeker M."/>
        </authorList>
    </citation>
    <scope>NUCLEOTIDE SEQUENCE [LARGE SCALE GENOMIC DNA]</scope>
    <source>
        <strain evidence="1 2">DSM 103737</strain>
    </source>
</reference>
<protein>
    <submittedName>
        <fullName evidence="1">Uncharacterized protein</fullName>
    </submittedName>
</protein>
<proteinExistence type="predicted"/>
<comment type="caution">
    <text evidence="1">The sequence shown here is derived from an EMBL/GenBank/DDBJ whole genome shotgun (WGS) entry which is preliminary data.</text>
</comment>
<name>A0A840C4L7_9HYPH</name>
<sequence length="61" mass="6348">MNFIAVTVSGKACSRAPTPKANRIAQTKTPVATPAAVARPARRLVPREAEATAIMFGPGET</sequence>
<dbReference type="AlphaFoldDB" id="A0A840C4L7"/>
<accession>A0A840C4L7</accession>
<dbReference type="EMBL" id="JACIEN010000004">
    <property type="protein sequence ID" value="MBB4018399.1"/>
    <property type="molecule type" value="Genomic_DNA"/>
</dbReference>
<evidence type="ECO:0000313" key="2">
    <source>
        <dbReference type="Proteomes" id="UP000577362"/>
    </source>
</evidence>